<gene>
    <name evidence="4" type="ORF">BJ508DRAFT_304314</name>
</gene>
<feature type="domain" description="Ty3 transposon capsid-like protein" evidence="3">
    <location>
        <begin position="579"/>
        <end position="765"/>
    </location>
</feature>
<evidence type="ECO:0000259" key="3">
    <source>
        <dbReference type="Pfam" id="PF19259"/>
    </source>
</evidence>
<evidence type="ECO:0000256" key="2">
    <source>
        <dbReference type="SAM" id="MobiDB-lite"/>
    </source>
</evidence>
<feature type="coiled-coil region" evidence="1">
    <location>
        <begin position="465"/>
        <end position="492"/>
    </location>
</feature>
<evidence type="ECO:0000256" key="1">
    <source>
        <dbReference type="SAM" id="Coils"/>
    </source>
</evidence>
<reference evidence="4 5" key="1">
    <citation type="journal article" date="2018" name="Nat. Ecol. Evol.">
        <title>Pezizomycetes genomes reveal the molecular basis of ectomycorrhizal truffle lifestyle.</title>
        <authorList>
            <person name="Murat C."/>
            <person name="Payen T."/>
            <person name="Noel B."/>
            <person name="Kuo A."/>
            <person name="Morin E."/>
            <person name="Chen J."/>
            <person name="Kohler A."/>
            <person name="Krizsan K."/>
            <person name="Balestrini R."/>
            <person name="Da Silva C."/>
            <person name="Montanini B."/>
            <person name="Hainaut M."/>
            <person name="Levati E."/>
            <person name="Barry K.W."/>
            <person name="Belfiori B."/>
            <person name="Cichocki N."/>
            <person name="Clum A."/>
            <person name="Dockter R.B."/>
            <person name="Fauchery L."/>
            <person name="Guy J."/>
            <person name="Iotti M."/>
            <person name="Le Tacon F."/>
            <person name="Lindquist E.A."/>
            <person name="Lipzen A."/>
            <person name="Malagnac F."/>
            <person name="Mello A."/>
            <person name="Molinier V."/>
            <person name="Miyauchi S."/>
            <person name="Poulain J."/>
            <person name="Riccioni C."/>
            <person name="Rubini A."/>
            <person name="Sitrit Y."/>
            <person name="Splivallo R."/>
            <person name="Traeger S."/>
            <person name="Wang M."/>
            <person name="Zifcakova L."/>
            <person name="Wipf D."/>
            <person name="Zambonelli A."/>
            <person name="Paolocci F."/>
            <person name="Nowrousian M."/>
            <person name="Ottonello S."/>
            <person name="Baldrian P."/>
            <person name="Spatafora J.W."/>
            <person name="Henrissat B."/>
            <person name="Nagy L.G."/>
            <person name="Aury J.M."/>
            <person name="Wincker P."/>
            <person name="Grigoriev I.V."/>
            <person name="Bonfante P."/>
            <person name="Martin F.M."/>
        </authorList>
    </citation>
    <scope>NUCLEOTIDE SEQUENCE [LARGE SCALE GENOMIC DNA]</scope>
    <source>
        <strain evidence="4 5">RN42</strain>
    </source>
</reference>
<keyword evidence="1" id="KW-0175">Coiled coil</keyword>
<feature type="compositionally biased region" description="Polar residues" evidence="2">
    <location>
        <begin position="328"/>
        <end position="337"/>
    </location>
</feature>
<dbReference type="Proteomes" id="UP000275078">
    <property type="component" value="Unassembled WGS sequence"/>
</dbReference>
<dbReference type="Pfam" id="PF19259">
    <property type="entry name" value="Ty3_capsid"/>
    <property type="match status" value="1"/>
</dbReference>
<sequence>MTFSMTDQPPPPGMWCLTPSPPSEPPLLPVKHSTTTPPPGEERGSIRHEIQKPSPSFFDFYHSYLLTTIEMDTPPATPEPPVKDDLALILDLLRLQVGTTLPTVVSILSRIRGCLNFYATMPASSRRVLSSIEAFRGDTEVWKAYKQLVSEDASHFRNSLPLWLTIIDKTLTTLSKPFSAAVNADRNALEARLAVLGTITSCPIVHRMQKIEEVYGLDETTASLTFELATNGFWKGSRGVPVVLAKTVLGDDGAGARFIRVFLGAVEEVGQVFREETIKKVEVDVEVQLRRLREAARTGAIWEQLKGVAIATPLCSHAPEKLFAMANDASSSKSQPLSPVVEKTEPGTTPTDKPHDRRTSRRVSFYGFHPEDAPTDDEAPTSWRCATYQFCTDEKKALPKAAFHRELLDYLCDSNEHFEDRRMKDWLDDKPEEINIGNALDHAFEYLRFLAKHCDDAYNFLLNENLADRAEIKRLRETVSTLEDNLLQSEMERGKMHRVVKGLPPLVTTGITNKPAPPLPPKAETSDFNWDASPGWEPTTREPSRLFGGLGTNRTSLGGHQAPTYTSIEIPKQYRLQLQSNGIESFEGGSDPDTVFTFIKALEFHVETLDRVFVAAQCIEYAISYMRGGVKRWARHWQETTEKRQQSWERFLTAFKARWVPQNAHVHLTSKLENMDLKRNQVDQFNDEFREVLRLLDITDLRTVKASDQYYKLYLNKIRDPSIRQAIQLQSLMAGGLTLDVLMDYTSQLMLVAAASTPQKTTNTQERPPRDKGKRAAGSKSDPITINNVEETKTTKSDQSNRRRTDRGRPRRAFACFACGSAEHGLDECGDKESFYEEVAARKAMVEQSGKE</sequence>
<feature type="region of interest" description="Disordered" evidence="2">
    <location>
        <begin position="328"/>
        <end position="361"/>
    </location>
</feature>
<feature type="compositionally biased region" description="Basic and acidic residues" evidence="2">
    <location>
        <begin position="790"/>
        <end position="803"/>
    </location>
</feature>
<organism evidence="4 5">
    <name type="scientific">Ascobolus immersus RN42</name>
    <dbReference type="NCBI Taxonomy" id="1160509"/>
    <lineage>
        <taxon>Eukaryota</taxon>
        <taxon>Fungi</taxon>
        <taxon>Dikarya</taxon>
        <taxon>Ascomycota</taxon>
        <taxon>Pezizomycotina</taxon>
        <taxon>Pezizomycetes</taxon>
        <taxon>Pezizales</taxon>
        <taxon>Ascobolaceae</taxon>
        <taxon>Ascobolus</taxon>
    </lineage>
</organism>
<evidence type="ECO:0000313" key="4">
    <source>
        <dbReference type="EMBL" id="RPA83779.1"/>
    </source>
</evidence>
<feature type="compositionally biased region" description="Pro residues" evidence="2">
    <location>
        <begin position="8"/>
        <end position="28"/>
    </location>
</feature>
<feature type="compositionally biased region" description="Polar residues" evidence="2">
    <location>
        <begin position="756"/>
        <end position="766"/>
    </location>
</feature>
<proteinExistence type="predicted"/>
<name>A0A3N4ICG3_ASCIM</name>
<feature type="region of interest" description="Disordered" evidence="2">
    <location>
        <begin position="1"/>
        <end position="48"/>
    </location>
</feature>
<evidence type="ECO:0000313" key="5">
    <source>
        <dbReference type="Proteomes" id="UP000275078"/>
    </source>
</evidence>
<protein>
    <recommendedName>
        <fullName evidence="3">Ty3 transposon capsid-like protein domain-containing protein</fullName>
    </recommendedName>
</protein>
<feature type="region of interest" description="Disordered" evidence="2">
    <location>
        <begin position="507"/>
        <end position="545"/>
    </location>
</feature>
<dbReference type="InterPro" id="IPR045358">
    <property type="entry name" value="Ty3_capsid"/>
</dbReference>
<feature type="region of interest" description="Disordered" evidence="2">
    <location>
        <begin position="756"/>
        <end position="810"/>
    </location>
</feature>
<accession>A0A3N4ICG3</accession>
<dbReference type="EMBL" id="ML119662">
    <property type="protein sequence ID" value="RPA83779.1"/>
    <property type="molecule type" value="Genomic_DNA"/>
</dbReference>
<dbReference type="AlphaFoldDB" id="A0A3N4ICG3"/>
<dbReference type="OrthoDB" id="3863715at2759"/>
<keyword evidence="5" id="KW-1185">Reference proteome</keyword>